<reference evidence="3" key="1">
    <citation type="journal article" date="2013" name="Nature">
        <title>Pan genome of the phytoplankton Emiliania underpins its global distribution.</title>
        <authorList>
            <person name="Read B.A."/>
            <person name="Kegel J."/>
            <person name="Klute M.J."/>
            <person name="Kuo A."/>
            <person name="Lefebvre S.C."/>
            <person name="Maumus F."/>
            <person name="Mayer C."/>
            <person name="Miller J."/>
            <person name="Monier A."/>
            <person name="Salamov A."/>
            <person name="Young J."/>
            <person name="Aguilar M."/>
            <person name="Claverie J.M."/>
            <person name="Frickenhaus S."/>
            <person name="Gonzalez K."/>
            <person name="Herman E.K."/>
            <person name="Lin Y.C."/>
            <person name="Napier J."/>
            <person name="Ogata H."/>
            <person name="Sarno A.F."/>
            <person name="Shmutz J."/>
            <person name="Schroeder D."/>
            <person name="de Vargas C."/>
            <person name="Verret F."/>
            <person name="von Dassow P."/>
            <person name="Valentin K."/>
            <person name="Van de Peer Y."/>
            <person name="Wheeler G."/>
            <person name="Dacks J.B."/>
            <person name="Delwiche C.F."/>
            <person name="Dyhrman S.T."/>
            <person name="Glockner G."/>
            <person name="John U."/>
            <person name="Richards T."/>
            <person name="Worden A.Z."/>
            <person name="Zhang X."/>
            <person name="Grigoriev I.V."/>
            <person name="Allen A.E."/>
            <person name="Bidle K."/>
            <person name="Borodovsky M."/>
            <person name="Bowler C."/>
            <person name="Brownlee C."/>
            <person name="Cock J.M."/>
            <person name="Elias M."/>
            <person name="Gladyshev V.N."/>
            <person name="Groth M."/>
            <person name="Guda C."/>
            <person name="Hadaegh A."/>
            <person name="Iglesias-Rodriguez M.D."/>
            <person name="Jenkins J."/>
            <person name="Jones B.M."/>
            <person name="Lawson T."/>
            <person name="Leese F."/>
            <person name="Lindquist E."/>
            <person name="Lobanov A."/>
            <person name="Lomsadze A."/>
            <person name="Malik S.B."/>
            <person name="Marsh M.E."/>
            <person name="Mackinder L."/>
            <person name="Mock T."/>
            <person name="Mueller-Roeber B."/>
            <person name="Pagarete A."/>
            <person name="Parker M."/>
            <person name="Probert I."/>
            <person name="Quesneville H."/>
            <person name="Raines C."/>
            <person name="Rensing S.A."/>
            <person name="Riano-Pachon D.M."/>
            <person name="Richier S."/>
            <person name="Rokitta S."/>
            <person name="Shiraiwa Y."/>
            <person name="Soanes D.M."/>
            <person name="van der Giezen M."/>
            <person name="Wahlund T.M."/>
            <person name="Williams B."/>
            <person name="Wilson W."/>
            <person name="Wolfe G."/>
            <person name="Wurch L.L."/>
        </authorList>
    </citation>
    <scope>NUCLEOTIDE SEQUENCE</scope>
</reference>
<reference evidence="2" key="2">
    <citation type="submission" date="2024-10" db="UniProtKB">
        <authorList>
            <consortium name="EnsemblProtists"/>
        </authorList>
    </citation>
    <scope>IDENTIFICATION</scope>
</reference>
<dbReference type="EnsemblProtists" id="EOD15742">
    <property type="protein sequence ID" value="EOD15742"/>
    <property type="gene ID" value="EMIHUDRAFT_211376"/>
</dbReference>
<keyword evidence="1" id="KW-1133">Transmembrane helix</keyword>
<proteinExistence type="predicted"/>
<sequence length="69" mass="7278">MRPAVHVGCFIDAIPEAFVLGIMCAFLGSLAFDPAVQEEWGTQAAQAFIEGVCGGMMGAMVFNTILPEV</sequence>
<accession>A0A0D3IWV7</accession>
<keyword evidence="1" id="KW-0812">Transmembrane</keyword>
<dbReference type="KEGG" id="ehx:EMIHUDRAFT_211376"/>
<evidence type="ECO:0000313" key="3">
    <source>
        <dbReference type="Proteomes" id="UP000013827"/>
    </source>
</evidence>
<dbReference type="RefSeq" id="XP_005768171.1">
    <property type="nucleotide sequence ID" value="XM_005768114.1"/>
</dbReference>
<feature type="transmembrane region" description="Helical" evidence="1">
    <location>
        <begin position="44"/>
        <end position="66"/>
    </location>
</feature>
<feature type="transmembrane region" description="Helical" evidence="1">
    <location>
        <begin position="7"/>
        <end position="32"/>
    </location>
</feature>
<name>A0A0D3IWV7_EMIH1</name>
<protein>
    <submittedName>
        <fullName evidence="2">Uncharacterized protein</fullName>
    </submittedName>
</protein>
<keyword evidence="3" id="KW-1185">Reference proteome</keyword>
<evidence type="ECO:0000256" key="1">
    <source>
        <dbReference type="SAM" id="Phobius"/>
    </source>
</evidence>
<dbReference type="PaxDb" id="2903-EOD15742"/>
<dbReference type="AlphaFoldDB" id="A0A0D3IWV7"/>
<organism evidence="2 3">
    <name type="scientific">Emiliania huxleyi (strain CCMP1516)</name>
    <dbReference type="NCBI Taxonomy" id="280463"/>
    <lineage>
        <taxon>Eukaryota</taxon>
        <taxon>Haptista</taxon>
        <taxon>Haptophyta</taxon>
        <taxon>Prymnesiophyceae</taxon>
        <taxon>Isochrysidales</taxon>
        <taxon>Noelaerhabdaceae</taxon>
        <taxon>Emiliania</taxon>
    </lineage>
</organism>
<evidence type="ECO:0000313" key="2">
    <source>
        <dbReference type="EnsemblProtists" id="EOD15742"/>
    </source>
</evidence>
<dbReference type="Proteomes" id="UP000013827">
    <property type="component" value="Unassembled WGS sequence"/>
</dbReference>
<dbReference type="GeneID" id="17261782"/>
<dbReference type="HOGENOM" id="CLU_2781225_0_0_1"/>
<keyword evidence="1" id="KW-0472">Membrane</keyword>